<feature type="transmembrane region" description="Helical" evidence="1">
    <location>
        <begin position="174"/>
        <end position="197"/>
    </location>
</feature>
<proteinExistence type="predicted"/>
<evidence type="ECO:0000256" key="1">
    <source>
        <dbReference type="SAM" id="Phobius"/>
    </source>
</evidence>
<feature type="transmembrane region" description="Helical" evidence="1">
    <location>
        <begin position="102"/>
        <end position="119"/>
    </location>
</feature>
<dbReference type="Pfam" id="PF03596">
    <property type="entry name" value="Cad"/>
    <property type="match status" value="2"/>
</dbReference>
<sequence>MAGIARTAATAAGLFAGTNIDDLAVLAVLFLASRAGGTIRRRQIWVGQAAGFTVLVVASMVVALGLAAVPGGWIGLLGLIPLALGIVGLAKAARAHRGGGPAPVVPAGGMVSVMALTMVNGADNLSVYPPVFRTIGTGAALVTIAVFAAGVVVWCLLGSLLGSRRSIVKLVERWGHWIVPAAFVTIGAVLLLGSGVLTR</sequence>
<dbReference type="InterPro" id="IPR004676">
    <property type="entry name" value="Cd-R_transporter"/>
</dbReference>
<keyword evidence="1" id="KW-1133">Transmembrane helix</keyword>
<evidence type="ECO:0000313" key="3">
    <source>
        <dbReference type="Proteomes" id="UP000319103"/>
    </source>
</evidence>
<feature type="transmembrane region" description="Helical" evidence="1">
    <location>
        <begin position="44"/>
        <end position="67"/>
    </location>
</feature>
<dbReference type="AlphaFoldDB" id="A0A540WBT2"/>
<dbReference type="RefSeq" id="WP_141636933.1">
    <property type="nucleotide sequence ID" value="NZ_VIGB01000003.1"/>
</dbReference>
<gene>
    <name evidence="2" type="ORF">E6W39_35355</name>
</gene>
<organism evidence="2 3">
    <name type="scientific">Kitasatospora acidiphila</name>
    <dbReference type="NCBI Taxonomy" id="2567942"/>
    <lineage>
        <taxon>Bacteria</taxon>
        <taxon>Bacillati</taxon>
        <taxon>Actinomycetota</taxon>
        <taxon>Actinomycetes</taxon>
        <taxon>Kitasatosporales</taxon>
        <taxon>Streptomycetaceae</taxon>
        <taxon>Kitasatospora</taxon>
    </lineage>
</organism>
<feature type="transmembrane region" description="Helical" evidence="1">
    <location>
        <begin position="139"/>
        <end position="162"/>
    </location>
</feature>
<keyword evidence="3" id="KW-1185">Reference proteome</keyword>
<comment type="caution">
    <text evidence="2">The sequence shown here is derived from an EMBL/GenBank/DDBJ whole genome shotgun (WGS) entry which is preliminary data.</text>
</comment>
<dbReference type="Proteomes" id="UP000319103">
    <property type="component" value="Unassembled WGS sequence"/>
</dbReference>
<dbReference type="OrthoDB" id="7995400at2"/>
<protein>
    <submittedName>
        <fullName evidence="2">Cadmium transporter</fullName>
    </submittedName>
</protein>
<reference evidence="2 3" key="1">
    <citation type="submission" date="2019-06" db="EMBL/GenBank/DDBJ databases">
        <title>Description of Kitasatospora acidophila sp. nov. isolated from pine grove soil, and reclassification of Streptomyces novaecaesareae to Kitasatospora novaeceasareae comb. nov.</title>
        <authorList>
            <person name="Kim M.J."/>
        </authorList>
    </citation>
    <scope>NUCLEOTIDE SEQUENCE [LARGE SCALE GENOMIC DNA]</scope>
    <source>
        <strain evidence="2 3">MMS16-CNU292</strain>
    </source>
</reference>
<feature type="transmembrane region" description="Helical" evidence="1">
    <location>
        <begin position="12"/>
        <end position="32"/>
    </location>
</feature>
<evidence type="ECO:0000313" key="2">
    <source>
        <dbReference type="EMBL" id="TQF06511.1"/>
    </source>
</evidence>
<keyword evidence="1" id="KW-0812">Transmembrane</keyword>
<accession>A0A540WBT2</accession>
<feature type="transmembrane region" description="Helical" evidence="1">
    <location>
        <begin position="73"/>
        <end position="90"/>
    </location>
</feature>
<keyword evidence="1" id="KW-0472">Membrane</keyword>
<name>A0A540WBT2_9ACTN</name>
<dbReference type="EMBL" id="VIGB01000003">
    <property type="protein sequence ID" value="TQF06511.1"/>
    <property type="molecule type" value="Genomic_DNA"/>
</dbReference>